<gene>
    <name evidence="6" type="ORF">SRAA_1867</name>
</gene>
<protein>
    <submittedName>
        <fullName evidence="6">Predicted flavoprotein</fullName>
    </submittedName>
</protein>
<sequence length="460" mass="49119">MNRASNPNDPSTSCMPDQALSGTPILHCPVAIVGAGPAGLMAAEVLSAAGVEVHLFDAMPSVGRKFLLAGIGGLNLTHAEPLPAFKTRYGPRADHCGRWLDAFGPQAVRDWAAGLGIQTFVGSSQRVFPLEMKAAPLLRAWLQRLRHPASGVPVRFHMRQRWDGHLQPLAPETPGYRLHLHGPQGQTEVRAQALLLALGGASWPKLGSDGAWMPWLAQHGVPLQPLRPSNCGFDVAVGTRLGWSAHLRQRCAGAALKGVLLRFTDATGQAFERRGECVLTETGLEGSLIYAASARLRDTIEAQGRVHIELDLKPDWSRSRLQAELGRARARQSLGTLLRQRIGLGPTQVALLHEVRPPAQRTDAAPSAPEWAALIQGLPLDLVATRPLAEAISSAGGVALEGLSEALMLHRLPGVFCAGEMLDWEAPTGGYLLTACLASGRVAGQGLADWLRAQARLGSD</sequence>
<dbReference type="KEGG" id="cbaa:SRAA_1867"/>
<dbReference type="EMBL" id="AP014568">
    <property type="protein sequence ID" value="BAO81721.1"/>
    <property type="molecule type" value="Genomic_DNA"/>
</dbReference>
<evidence type="ECO:0000313" key="6">
    <source>
        <dbReference type="EMBL" id="BAO81721.1"/>
    </source>
</evidence>
<dbReference type="AlphaFoldDB" id="A0A060NI53"/>
<name>A0A060NI53_9BURK</name>
<dbReference type="PANTHER" id="PTHR42887">
    <property type="entry name" value="OS12G0638800 PROTEIN"/>
    <property type="match status" value="1"/>
</dbReference>
<dbReference type="InterPro" id="IPR022460">
    <property type="entry name" value="Flavoprotein_PP4765"/>
</dbReference>
<dbReference type="HOGENOM" id="CLU_025174_1_0_4"/>
<dbReference type="InterPro" id="IPR004792">
    <property type="entry name" value="BaiN-like"/>
</dbReference>
<keyword evidence="7" id="KW-1185">Reference proteome</keyword>
<dbReference type="NCBIfam" id="TIGR03862">
    <property type="entry name" value="flavo_PP4765"/>
    <property type="match status" value="1"/>
</dbReference>
<proteinExistence type="predicted"/>
<dbReference type="Gene3D" id="3.50.50.60">
    <property type="entry name" value="FAD/NAD(P)-binding domain"/>
    <property type="match status" value="1"/>
</dbReference>
<dbReference type="InterPro" id="IPR055178">
    <property type="entry name" value="RsdA/BaiN/AoA(So)-like_dom"/>
</dbReference>
<reference evidence="6 7" key="1">
    <citation type="journal article" date="2014" name="Nat. Commun.">
        <title>Physiological and genomic features of highly alkaliphilic hydrogen-utilizing Betaproteobacteria from a continental serpentinizing site.</title>
        <authorList>
            <person name="Suzuki S."/>
            <person name="Kuenen J.G."/>
            <person name="Schipper K."/>
            <person name="van der Velde S."/>
            <person name="Ishii S."/>
            <person name="Wu A."/>
            <person name="Sorokin D.Y."/>
            <person name="Tenney A."/>
            <person name="Meng X.Y."/>
            <person name="Morrill P.L."/>
            <person name="Kamagata Y."/>
            <person name="Muyzer G."/>
            <person name="Nealson K.H."/>
        </authorList>
    </citation>
    <scope>NUCLEOTIDE SEQUENCE [LARGE SCALE GENOMIC DNA]</scope>
    <source>
        <strain evidence="6 7">A1</strain>
    </source>
</reference>
<dbReference type="InterPro" id="IPR036188">
    <property type="entry name" value="FAD/NAD-bd_sf"/>
</dbReference>
<organism evidence="6 7">
    <name type="scientific">Serpentinimonas raichei</name>
    <dbReference type="NCBI Taxonomy" id="1458425"/>
    <lineage>
        <taxon>Bacteria</taxon>
        <taxon>Pseudomonadati</taxon>
        <taxon>Pseudomonadota</taxon>
        <taxon>Betaproteobacteria</taxon>
        <taxon>Burkholderiales</taxon>
        <taxon>Comamonadaceae</taxon>
        <taxon>Serpentinimonas</taxon>
    </lineage>
</organism>
<dbReference type="PANTHER" id="PTHR42887:SF1">
    <property type="entry name" value="BLR3961 PROTEIN"/>
    <property type="match status" value="1"/>
</dbReference>
<evidence type="ECO:0000256" key="3">
    <source>
        <dbReference type="ARBA" id="ARBA00022827"/>
    </source>
</evidence>
<dbReference type="SUPFAM" id="SSF160996">
    <property type="entry name" value="HI0933 insert domain-like"/>
    <property type="match status" value="1"/>
</dbReference>
<dbReference type="Gene3D" id="1.10.8.260">
    <property type="entry name" value="HI0933 insert domain-like"/>
    <property type="match status" value="1"/>
</dbReference>
<dbReference type="NCBIfam" id="TIGR00275">
    <property type="entry name" value="aminoacetone oxidase family FAD-binding enzyme"/>
    <property type="match status" value="1"/>
</dbReference>
<feature type="domain" description="RsdA/BaiN/AoA(So)-like insert" evidence="5">
    <location>
        <begin position="227"/>
        <end position="393"/>
    </location>
</feature>
<dbReference type="InterPro" id="IPR023166">
    <property type="entry name" value="BaiN-like_dom_sf"/>
</dbReference>
<dbReference type="Pfam" id="PF03486">
    <property type="entry name" value="HI0933_like"/>
    <property type="match status" value="1"/>
</dbReference>
<feature type="domain" description="RsdA/BaiN/AoA(So)-like Rossmann fold-like" evidence="4">
    <location>
        <begin position="30"/>
        <end position="445"/>
    </location>
</feature>
<evidence type="ECO:0000259" key="4">
    <source>
        <dbReference type="Pfam" id="PF03486"/>
    </source>
</evidence>
<dbReference type="SUPFAM" id="SSF51905">
    <property type="entry name" value="FAD/NAD(P)-binding domain"/>
    <property type="match status" value="1"/>
</dbReference>
<dbReference type="Gene3D" id="2.40.30.10">
    <property type="entry name" value="Translation factors"/>
    <property type="match status" value="1"/>
</dbReference>
<dbReference type="STRING" id="1458425.SRAA_1867"/>
<dbReference type="Proteomes" id="UP000067461">
    <property type="component" value="Chromosome"/>
</dbReference>
<evidence type="ECO:0000259" key="5">
    <source>
        <dbReference type="Pfam" id="PF22780"/>
    </source>
</evidence>
<comment type="cofactor">
    <cofactor evidence="1">
        <name>FAD</name>
        <dbReference type="ChEBI" id="CHEBI:57692"/>
    </cofactor>
</comment>
<evidence type="ECO:0000256" key="2">
    <source>
        <dbReference type="ARBA" id="ARBA00022630"/>
    </source>
</evidence>
<keyword evidence="2" id="KW-0285">Flavoprotein</keyword>
<dbReference type="Pfam" id="PF22780">
    <property type="entry name" value="HI0933_like_1st"/>
    <property type="match status" value="1"/>
</dbReference>
<accession>A0A060NI53</accession>
<evidence type="ECO:0000256" key="1">
    <source>
        <dbReference type="ARBA" id="ARBA00001974"/>
    </source>
</evidence>
<evidence type="ECO:0000313" key="7">
    <source>
        <dbReference type="Proteomes" id="UP000067461"/>
    </source>
</evidence>
<dbReference type="InterPro" id="IPR057661">
    <property type="entry name" value="RsdA/BaiN/AoA(So)_Rossmann"/>
</dbReference>
<keyword evidence="3" id="KW-0274">FAD</keyword>